<evidence type="ECO:0000313" key="2">
    <source>
        <dbReference type="Proteomes" id="UP001498398"/>
    </source>
</evidence>
<sequence length="251" mass="28442">MDAFSTLRNWWAFFFETLIGRLQRIPTNHQIGQLERTMLHSFNKGASVRQWLLRPDCPPLLAYCLKILDNAYHYQKRGHPTADAEEEAQETVTSDIVSTFMGNDSQTQDSFIKYLIQDPPPSELLSACGGSDIRCFSRIPAPHGFYAISDKKAIGNSYICLKSNDGWDTAQIQHIFDCYDGKIQMAIRHSKTLNIGKDPFSMFWEYGFEAKMVSSSFKTKLEIVSKDSILGHAARWEVSAGKIVALSLCRD</sequence>
<accession>A0ABR1IK35</accession>
<keyword evidence="2" id="KW-1185">Reference proteome</keyword>
<reference evidence="1 2" key="1">
    <citation type="submission" date="2024-01" db="EMBL/GenBank/DDBJ databases">
        <title>A draft genome for the cacao thread blight pathogen Marasmiellus scandens.</title>
        <authorList>
            <person name="Baruah I.K."/>
            <person name="Leung J."/>
            <person name="Bukari Y."/>
            <person name="Amoako-Attah I."/>
            <person name="Meinhardt L.W."/>
            <person name="Bailey B.A."/>
            <person name="Cohen S.P."/>
        </authorList>
    </citation>
    <scope>NUCLEOTIDE SEQUENCE [LARGE SCALE GENOMIC DNA]</scope>
    <source>
        <strain evidence="1 2">GH-19</strain>
    </source>
</reference>
<comment type="caution">
    <text evidence="1">The sequence shown here is derived from an EMBL/GenBank/DDBJ whole genome shotgun (WGS) entry which is preliminary data.</text>
</comment>
<protein>
    <submittedName>
        <fullName evidence="1">Uncharacterized protein</fullName>
    </submittedName>
</protein>
<proteinExistence type="predicted"/>
<name>A0ABR1IK35_9AGAR</name>
<dbReference type="Proteomes" id="UP001498398">
    <property type="component" value="Unassembled WGS sequence"/>
</dbReference>
<dbReference type="EMBL" id="JBANRG010000116">
    <property type="protein sequence ID" value="KAK7434824.1"/>
    <property type="molecule type" value="Genomic_DNA"/>
</dbReference>
<evidence type="ECO:0000313" key="1">
    <source>
        <dbReference type="EMBL" id="KAK7434824.1"/>
    </source>
</evidence>
<organism evidence="1 2">
    <name type="scientific">Marasmiellus scandens</name>
    <dbReference type="NCBI Taxonomy" id="2682957"/>
    <lineage>
        <taxon>Eukaryota</taxon>
        <taxon>Fungi</taxon>
        <taxon>Dikarya</taxon>
        <taxon>Basidiomycota</taxon>
        <taxon>Agaricomycotina</taxon>
        <taxon>Agaricomycetes</taxon>
        <taxon>Agaricomycetidae</taxon>
        <taxon>Agaricales</taxon>
        <taxon>Marasmiineae</taxon>
        <taxon>Omphalotaceae</taxon>
        <taxon>Marasmiellus</taxon>
    </lineage>
</organism>
<gene>
    <name evidence="1" type="ORF">VKT23_020011</name>
</gene>